<evidence type="ECO:0000313" key="3">
    <source>
        <dbReference type="EMBL" id="PWA67088.1"/>
    </source>
</evidence>
<dbReference type="SUPFAM" id="SSF54928">
    <property type="entry name" value="RNA-binding domain, RBD"/>
    <property type="match status" value="1"/>
</dbReference>
<accession>A0A2U1N0R7</accession>
<dbReference type="AlphaFoldDB" id="A0A2U1N0R7"/>
<gene>
    <name evidence="3" type="ORF">CTI12_AA319520</name>
</gene>
<dbReference type="Pfam" id="PF00076">
    <property type="entry name" value="RRM_1"/>
    <property type="match status" value="1"/>
</dbReference>
<dbReference type="Proteomes" id="UP000245207">
    <property type="component" value="Unassembled WGS sequence"/>
</dbReference>
<dbReference type="Gene3D" id="3.30.70.330">
    <property type="match status" value="1"/>
</dbReference>
<comment type="caution">
    <text evidence="3">The sequence shown here is derived from an EMBL/GenBank/DDBJ whole genome shotgun (WGS) entry which is preliminary data.</text>
</comment>
<keyword evidence="1" id="KW-0694">RNA-binding</keyword>
<dbReference type="SMART" id="SM00360">
    <property type="entry name" value="RRM"/>
    <property type="match status" value="1"/>
</dbReference>
<dbReference type="OrthoDB" id="1750209at2759"/>
<organism evidence="3 4">
    <name type="scientific">Artemisia annua</name>
    <name type="common">Sweet wormwood</name>
    <dbReference type="NCBI Taxonomy" id="35608"/>
    <lineage>
        <taxon>Eukaryota</taxon>
        <taxon>Viridiplantae</taxon>
        <taxon>Streptophyta</taxon>
        <taxon>Embryophyta</taxon>
        <taxon>Tracheophyta</taxon>
        <taxon>Spermatophyta</taxon>
        <taxon>Magnoliopsida</taxon>
        <taxon>eudicotyledons</taxon>
        <taxon>Gunneridae</taxon>
        <taxon>Pentapetalae</taxon>
        <taxon>asterids</taxon>
        <taxon>campanulids</taxon>
        <taxon>Asterales</taxon>
        <taxon>Asteraceae</taxon>
        <taxon>Asteroideae</taxon>
        <taxon>Anthemideae</taxon>
        <taxon>Artemisiinae</taxon>
        <taxon>Artemisia</taxon>
    </lineage>
</organism>
<name>A0A2U1N0R7_ARTAN</name>
<dbReference type="InterPro" id="IPR000504">
    <property type="entry name" value="RRM_dom"/>
</dbReference>
<evidence type="ECO:0000256" key="1">
    <source>
        <dbReference type="PROSITE-ProRule" id="PRU00176"/>
    </source>
</evidence>
<proteinExistence type="predicted"/>
<dbReference type="EMBL" id="PKPP01003899">
    <property type="protein sequence ID" value="PWA67088.1"/>
    <property type="molecule type" value="Genomic_DNA"/>
</dbReference>
<keyword evidence="4" id="KW-1185">Reference proteome</keyword>
<protein>
    <recommendedName>
        <fullName evidence="2">RRM domain-containing protein</fullName>
    </recommendedName>
</protein>
<sequence length="177" mass="19983">MRSVKTKEDDVARISTSIFITNFPEATSAKELFIACSQYGHVVDSFIPTKRSRAGKRFGFVRFINVFSVDRLVNNLYTVWIDRFKFHANVARFNRASVNSQKLDSQMKDGSKRDCNNIDKNGIGVKNYSQPRGMARSFVHAVKGQEQSDTKEEKNCPALVLDEDCLTTTDVSKCLLG</sequence>
<dbReference type="InterPro" id="IPR012677">
    <property type="entry name" value="Nucleotide-bd_a/b_plait_sf"/>
</dbReference>
<dbReference type="InterPro" id="IPR035979">
    <property type="entry name" value="RBD_domain_sf"/>
</dbReference>
<dbReference type="PROSITE" id="PS50102">
    <property type="entry name" value="RRM"/>
    <property type="match status" value="1"/>
</dbReference>
<dbReference type="GO" id="GO:0003723">
    <property type="term" value="F:RNA binding"/>
    <property type="evidence" value="ECO:0007669"/>
    <property type="project" value="UniProtKB-UniRule"/>
</dbReference>
<evidence type="ECO:0000313" key="4">
    <source>
        <dbReference type="Proteomes" id="UP000245207"/>
    </source>
</evidence>
<reference evidence="3 4" key="1">
    <citation type="journal article" date="2018" name="Mol. Plant">
        <title>The genome of Artemisia annua provides insight into the evolution of Asteraceae family and artemisinin biosynthesis.</title>
        <authorList>
            <person name="Shen Q."/>
            <person name="Zhang L."/>
            <person name="Liao Z."/>
            <person name="Wang S."/>
            <person name="Yan T."/>
            <person name="Shi P."/>
            <person name="Liu M."/>
            <person name="Fu X."/>
            <person name="Pan Q."/>
            <person name="Wang Y."/>
            <person name="Lv Z."/>
            <person name="Lu X."/>
            <person name="Zhang F."/>
            <person name="Jiang W."/>
            <person name="Ma Y."/>
            <person name="Chen M."/>
            <person name="Hao X."/>
            <person name="Li L."/>
            <person name="Tang Y."/>
            <person name="Lv G."/>
            <person name="Zhou Y."/>
            <person name="Sun X."/>
            <person name="Brodelius P.E."/>
            <person name="Rose J.K.C."/>
            <person name="Tang K."/>
        </authorList>
    </citation>
    <scope>NUCLEOTIDE SEQUENCE [LARGE SCALE GENOMIC DNA]</scope>
    <source>
        <strain evidence="4">cv. Huhao1</strain>
        <tissue evidence="3">Leaf</tissue>
    </source>
</reference>
<evidence type="ECO:0000259" key="2">
    <source>
        <dbReference type="PROSITE" id="PS50102"/>
    </source>
</evidence>
<dbReference type="CDD" id="cd00590">
    <property type="entry name" value="RRM_SF"/>
    <property type="match status" value="1"/>
</dbReference>
<feature type="domain" description="RRM" evidence="2">
    <location>
        <begin position="16"/>
        <end position="98"/>
    </location>
</feature>